<reference evidence="11 12" key="1">
    <citation type="submission" date="2024-08" db="EMBL/GenBank/DDBJ databases">
        <title>Gnathostoma spinigerum genome.</title>
        <authorList>
            <person name="Gonzalez-Bertolin B."/>
            <person name="Monzon S."/>
            <person name="Zaballos A."/>
            <person name="Jimenez P."/>
            <person name="Dekumyoy P."/>
            <person name="Varona S."/>
            <person name="Cuesta I."/>
            <person name="Sumanam S."/>
            <person name="Adisakwattana P."/>
            <person name="Gasser R.B."/>
            <person name="Hernandez-Gonzalez A."/>
            <person name="Young N.D."/>
            <person name="Perteguer M.J."/>
        </authorList>
    </citation>
    <scope>NUCLEOTIDE SEQUENCE [LARGE SCALE GENOMIC DNA]</scope>
    <source>
        <strain evidence="11">AL3</strain>
        <tissue evidence="11">Liver</tissue>
    </source>
</reference>
<dbReference type="EMBL" id="JBGFUD010014457">
    <property type="protein sequence ID" value="MFH4983930.1"/>
    <property type="molecule type" value="Genomic_DNA"/>
</dbReference>
<evidence type="ECO:0000256" key="9">
    <source>
        <dbReference type="ARBA" id="ARBA00023136"/>
    </source>
</evidence>
<feature type="transmembrane region" description="Helical" evidence="10">
    <location>
        <begin position="19"/>
        <end position="39"/>
    </location>
</feature>
<evidence type="ECO:0000256" key="8">
    <source>
        <dbReference type="ARBA" id="ARBA00022989"/>
    </source>
</evidence>
<keyword evidence="7 10" id="KW-0256">Endoplasmic reticulum</keyword>
<protein>
    <recommendedName>
        <fullName evidence="10">Alpha-1,3-glucosyltransferase</fullName>
        <ecNumber evidence="10">2.4.1.-</ecNumber>
    </recommendedName>
</protein>
<keyword evidence="8 10" id="KW-1133">Transmembrane helix</keyword>
<evidence type="ECO:0000256" key="3">
    <source>
        <dbReference type="ARBA" id="ARBA00008715"/>
    </source>
</evidence>
<dbReference type="InterPro" id="IPR004856">
    <property type="entry name" value="Glyco_trans_ALG6/ALG8"/>
</dbReference>
<evidence type="ECO:0000256" key="4">
    <source>
        <dbReference type="ARBA" id="ARBA00022676"/>
    </source>
</evidence>
<keyword evidence="9 10" id="KW-0472">Membrane</keyword>
<proteinExistence type="inferred from homology"/>
<comment type="caution">
    <text evidence="10">Lacks conserved residue(s) required for the propagation of feature annotation.</text>
</comment>
<accession>A0ABD6EVE1</accession>
<organism evidence="11 12">
    <name type="scientific">Gnathostoma spinigerum</name>
    <dbReference type="NCBI Taxonomy" id="75299"/>
    <lineage>
        <taxon>Eukaryota</taxon>
        <taxon>Metazoa</taxon>
        <taxon>Ecdysozoa</taxon>
        <taxon>Nematoda</taxon>
        <taxon>Chromadorea</taxon>
        <taxon>Rhabditida</taxon>
        <taxon>Spirurina</taxon>
        <taxon>Gnathostomatomorpha</taxon>
        <taxon>Gnathostomatoidea</taxon>
        <taxon>Gnathostomatidae</taxon>
        <taxon>Gnathostoma</taxon>
    </lineage>
</organism>
<evidence type="ECO:0000256" key="6">
    <source>
        <dbReference type="ARBA" id="ARBA00022692"/>
    </source>
</evidence>
<dbReference type="GO" id="GO:0005789">
    <property type="term" value="C:endoplasmic reticulum membrane"/>
    <property type="evidence" value="ECO:0007669"/>
    <property type="project" value="UniProtKB-SubCell"/>
</dbReference>
<dbReference type="AlphaFoldDB" id="A0ABD6EVE1"/>
<keyword evidence="6 10" id="KW-0812">Transmembrane</keyword>
<keyword evidence="4 10" id="KW-0328">Glycosyltransferase</keyword>
<evidence type="ECO:0000256" key="7">
    <source>
        <dbReference type="ARBA" id="ARBA00022824"/>
    </source>
</evidence>
<evidence type="ECO:0000256" key="2">
    <source>
        <dbReference type="ARBA" id="ARBA00004922"/>
    </source>
</evidence>
<evidence type="ECO:0000256" key="1">
    <source>
        <dbReference type="ARBA" id="ARBA00004477"/>
    </source>
</evidence>
<name>A0ABD6EVE1_9BILA</name>
<keyword evidence="12" id="KW-1185">Reference proteome</keyword>
<evidence type="ECO:0000256" key="10">
    <source>
        <dbReference type="RuleBase" id="RU363110"/>
    </source>
</evidence>
<evidence type="ECO:0000313" key="12">
    <source>
        <dbReference type="Proteomes" id="UP001608902"/>
    </source>
</evidence>
<dbReference type="PANTHER" id="PTHR12413">
    <property type="entry name" value="DOLICHYL GLYCOSYLTRANSFERASE"/>
    <property type="match status" value="1"/>
</dbReference>
<dbReference type="GO" id="GO:0016757">
    <property type="term" value="F:glycosyltransferase activity"/>
    <property type="evidence" value="ECO:0007669"/>
    <property type="project" value="UniProtKB-KW"/>
</dbReference>
<comment type="pathway">
    <text evidence="2 10">Protein modification; protein glycosylation.</text>
</comment>
<evidence type="ECO:0000313" key="11">
    <source>
        <dbReference type="EMBL" id="MFH4983930.1"/>
    </source>
</evidence>
<evidence type="ECO:0000256" key="5">
    <source>
        <dbReference type="ARBA" id="ARBA00022679"/>
    </source>
</evidence>
<dbReference type="Pfam" id="PF03155">
    <property type="entry name" value="Alg6_Alg8"/>
    <property type="match status" value="1"/>
</dbReference>
<dbReference type="PANTHER" id="PTHR12413:SF2">
    <property type="entry name" value="DOLICHYL PYROPHOSPHATE GLC1MAN9GLCNAC2 ALPHA-1,3-GLUCOSYLTRANSFERASE-RELATED"/>
    <property type="match status" value="1"/>
</dbReference>
<comment type="caution">
    <text evidence="11">The sequence shown here is derived from an EMBL/GenBank/DDBJ whole genome shotgun (WGS) entry which is preliminary data.</text>
</comment>
<gene>
    <name evidence="11" type="ORF">AB6A40_010639</name>
</gene>
<keyword evidence="5 10" id="KW-0808">Transferase</keyword>
<comment type="subcellular location">
    <subcellularLocation>
        <location evidence="1 10">Endoplasmic reticulum membrane</location>
        <topology evidence="1 10">Multi-pass membrane protein</topology>
    </subcellularLocation>
</comment>
<dbReference type="EC" id="2.4.1.-" evidence="10"/>
<comment type="similarity">
    <text evidence="3 10">Belongs to the ALG6/ALG8 glucosyltransferase family.</text>
</comment>
<dbReference type="Proteomes" id="UP001608902">
    <property type="component" value="Unassembled WGS sequence"/>
</dbReference>
<sequence>MKTDCNERSTSNFNVFKELWFWVLCAAMFTIKILLIPAYHSTDFEVHRNWMAVTSKLPLREWYRDETSKWTLDYPPLFAYFEYFLSKDILIYFGPSTLGYEYGRSSCFGCTS</sequence>